<comment type="caution">
    <text evidence="4">The sequence shown here is derived from an EMBL/GenBank/DDBJ whole genome shotgun (WGS) entry which is preliminary data.</text>
</comment>
<name>A0ABQ7SG53_PHRPL</name>
<accession>A0ABQ7SG53</accession>
<evidence type="ECO:0000313" key="4">
    <source>
        <dbReference type="EMBL" id="KAH0616302.1"/>
    </source>
</evidence>
<dbReference type="SMART" id="SM00175">
    <property type="entry name" value="RAB"/>
    <property type="match status" value="1"/>
</dbReference>
<comment type="similarity">
    <text evidence="1">Belongs to the small GTPase superfamily. Rab family.</text>
</comment>
<keyword evidence="3" id="KW-0342">GTP-binding</keyword>
<evidence type="ECO:0000256" key="3">
    <source>
        <dbReference type="ARBA" id="ARBA00023134"/>
    </source>
</evidence>
<gene>
    <name evidence="4" type="ORF">JD844_027323</name>
</gene>
<evidence type="ECO:0000256" key="2">
    <source>
        <dbReference type="ARBA" id="ARBA00022741"/>
    </source>
</evidence>
<evidence type="ECO:0008006" key="6">
    <source>
        <dbReference type="Google" id="ProtNLM"/>
    </source>
</evidence>
<dbReference type="EMBL" id="JAIPUX010005290">
    <property type="protein sequence ID" value="KAH0616302.1"/>
    <property type="molecule type" value="Genomic_DNA"/>
</dbReference>
<dbReference type="Pfam" id="PF00071">
    <property type="entry name" value="Ras"/>
    <property type="match status" value="1"/>
</dbReference>
<evidence type="ECO:0000313" key="5">
    <source>
        <dbReference type="Proteomes" id="UP000826234"/>
    </source>
</evidence>
<sequence length="119" mass="13311">MFFADAGYHLPLAVCAVHLFLQDKYLSSSTSGIGNVNVTLQVWDIGGQTIGGKMLDKYVYGAQAVLLVYDITNQQSFENLEDWYNVVKKVNEESETQPHVALVGNKSKLLNCYLVGMFW</sequence>
<dbReference type="PROSITE" id="PS51419">
    <property type="entry name" value="RAB"/>
    <property type="match status" value="1"/>
</dbReference>
<dbReference type="InterPro" id="IPR001806">
    <property type="entry name" value="Small_GTPase"/>
</dbReference>
<keyword evidence="5" id="KW-1185">Reference proteome</keyword>
<proteinExistence type="inferred from homology"/>
<dbReference type="Gene3D" id="3.40.50.300">
    <property type="entry name" value="P-loop containing nucleotide triphosphate hydrolases"/>
    <property type="match status" value="1"/>
</dbReference>
<keyword evidence="2" id="KW-0547">Nucleotide-binding</keyword>
<dbReference type="SUPFAM" id="SSF52540">
    <property type="entry name" value="P-loop containing nucleoside triphosphate hydrolases"/>
    <property type="match status" value="1"/>
</dbReference>
<reference evidence="4 5" key="1">
    <citation type="journal article" date="2022" name="Gigascience">
        <title>A chromosome-level genome assembly and annotation of the desert horned lizard, Phrynosoma platyrhinos, provides insight into chromosomal rearrangements among reptiles.</title>
        <authorList>
            <person name="Koochekian N."/>
            <person name="Ascanio A."/>
            <person name="Farleigh K."/>
            <person name="Card D.C."/>
            <person name="Schield D.R."/>
            <person name="Castoe T.A."/>
            <person name="Jezkova T."/>
        </authorList>
    </citation>
    <scope>NUCLEOTIDE SEQUENCE [LARGE SCALE GENOMIC DNA]</scope>
    <source>
        <strain evidence="4">NK-2021</strain>
    </source>
</reference>
<dbReference type="PANTHER" id="PTHR47978">
    <property type="match status" value="1"/>
</dbReference>
<protein>
    <recommendedName>
        <fullName evidence="6">Ras-related protein Rab-28</fullName>
    </recommendedName>
</protein>
<organism evidence="4 5">
    <name type="scientific">Phrynosoma platyrhinos</name>
    <name type="common">Desert horned lizard</name>
    <dbReference type="NCBI Taxonomy" id="52577"/>
    <lineage>
        <taxon>Eukaryota</taxon>
        <taxon>Metazoa</taxon>
        <taxon>Chordata</taxon>
        <taxon>Craniata</taxon>
        <taxon>Vertebrata</taxon>
        <taxon>Euteleostomi</taxon>
        <taxon>Lepidosauria</taxon>
        <taxon>Squamata</taxon>
        <taxon>Bifurcata</taxon>
        <taxon>Unidentata</taxon>
        <taxon>Episquamata</taxon>
        <taxon>Toxicofera</taxon>
        <taxon>Iguania</taxon>
        <taxon>Phrynosomatidae</taxon>
        <taxon>Phrynosomatinae</taxon>
        <taxon>Phrynosoma</taxon>
    </lineage>
</organism>
<dbReference type="Proteomes" id="UP000826234">
    <property type="component" value="Unassembled WGS sequence"/>
</dbReference>
<dbReference type="InterPro" id="IPR027417">
    <property type="entry name" value="P-loop_NTPase"/>
</dbReference>
<evidence type="ECO:0000256" key="1">
    <source>
        <dbReference type="ARBA" id="ARBA00006270"/>
    </source>
</evidence>